<gene>
    <name evidence="2" type="ORF">GCM10009037_26420</name>
</gene>
<feature type="region of interest" description="Disordered" evidence="1">
    <location>
        <begin position="1"/>
        <end position="38"/>
    </location>
</feature>
<dbReference type="Proteomes" id="UP000628840">
    <property type="component" value="Unassembled WGS sequence"/>
</dbReference>
<evidence type="ECO:0000313" key="3">
    <source>
        <dbReference type="Proteomes" id="UP000628840"/>
    </source>
</evidence>
<keyword evidence="3" id="KW-1185">Reference proteome</keyword>
<evidence type="ECO:0000256" key="1">
    <source>
        <dbReference type="SAM" id="MobiDB-lite"/>
    </source>
</evidence>
<protein>
    <submittedName>
        <fullName evidence="2">Uncharacterized protein</fullName>
    </submittedName>
</protein>
<sequence>MTADEEDDHVAHPDLDGLFDRHSRRPDGGRDTSRVDVEKRHRILRSLREQLERHPSVVGARGSPDGRYAEITADVTPADFGRDAASASLRVSWQPNPRFPPGTSLENRRRTSLTSNFTIHYQESSEFDCGVHLEPNPHAEGHLHYQERASPDDEYDYDAMSLEATSPVGVLWEVLELIADRLRDE</sequence>
<proteinExistence type="predicted"/>
<reference evidence="2 3" key="1">
    <citation type="journal article" date="2019" name="Int. J. Syst. Evol. Microbiol.">
        <title>The Global Catalogue of Microorganisms (GCM) 10K type strain sequencing project: providing services to taxonomists for standard genome sequencing and annotation.</title>
        <authorList>
            <consortium name="The Broad Institute Genomics Platform"/>
            <consortium name="The Broad Institute Genome Sequencing Center for Infectious Disease"/>
            <person name="Wu L."/>
            <person name="Ma J."/>
        </authorList>
    </citation>
    <scope>NUCLEOTIDE SEQUENCE [LARGE SCALE GENOMIC DNA]</scope>
    <source>
        <strain evidence="2 3">JCM 19585</strain>
    </source>
</reference>
<dbReference type="EMBL" id="BMPF01000005">
    <property type="protein sequence ID" value="GGL41567.1"/>
    <property type="molecule type" value="Genomic_DNA"/>
</dbReference>
<organism evidence="2 3">
    <name type="scientific">Halarchaeum grantii</name>
    <dbReference type="NCBI Taxonomy" id="1193105"/>
    <lineage>
        <taxon>Archaea</taxon>
        <taxon>Methanobacteriati</taxon>
        <taxon>Methanobacteriota</taxon>
        <taxon>Stenosarchaea group</taxon>
        <taxon>Halobacteria</taxon>
        <taxon>Halobacteriales</taxon>
        <taxon>Halobacteriaceae</taxon>
    </lineage>
</organism>
<comment type="caution">
    <text evidence="2">The sequence shown here is derived from an EMBL/GenBank/DDBJ whole genome shotgun (WGS) entry which is preliminary data.</text>
</comment>
<dbReference type="RefSeq" id="WP_229871346.1">
    <property type="nucleotide sequence ID" value="NZ_BMPF01000005.1"/>
</dbReference>
<evidence type="ECO:0000313" key="2">
    <source>
        <dbReference type="EMBL" id="GGL41567.1"/>
    </source>
</evidence>
<name>A0A830FD16_9EURY</name>
<accession>A0A830FD16</accession>
<dbReference type="AlphaFoldDB" id="A0A830FD16"/>
<feature type="compositionally biased region" description="Basic and acidic residues" evidence="1">
    <location>
        <begin position="9"/>
        <end position="38"/>
    </location>
</feature>